<organism evidence="1 2">
    <name type="scientific">Periplaneta americana</name>
    <name type="common">American cockroach</name>
    <name type="synonym">Blatta americana</name>
    <dbReference type="NCBI Taxonomy" id="6978"/>
    <lineage>
        <taxon>Eukaryota</taxon>
        <taxon>Metazoa</taxon>
        <taxon>Ecdysozoa</taxon>
        <taxon>Arthropoda</taxon>
        <taxon>Hexapoda</taxon>
        <taxon>Insecta</taxon>
        <taxon>Pterygota</taxon>
        <taxon>Neoptera</taxon>
        <taxon>Polyneoptera</taxon>
        <taxon>Dictyoptera</taxon>
        <taxon>Blattodea</taxon>
        <taxon>Blattoidea</taxon>
        <taxon>Blattidae</taxon>
        <taxon>Blattinae</taxon>
        <taxon>Periplaneta</taxon>
    </lineage>
</organism>
<dbReference type="Proteomes" id="UP001148838">
    <property type="component" value="Unassembled WGS sequence"/>
</dbReference>
<gene>
    <name evidence="1" type="ORF">ANN_01972</name>
</gene>
<evidence type="ECO:0000313" key="2">
    <source>
        <dbReference type="Proteomes" id="UP001148838"/>
    </source>
</evidence>
<name>A0ABQ8TY12_PERAM</name>
<comment type="caution">
    <text evidence="1">The sequence shown here is derived from an EMBL/GenBank/DDBJ whole genome shotgun (WGS) entry which is preliminary data.</text>
</comment>
<sequence length="174" mass="19569">VMIAANIPRYKLELPEFRSSSKNIVPDIQHYTRIIFKSATMREYIGNGFIWVAVDEITDDKELDHTNRSTTTRFVNGGLEVLWPTGIQEIKVLMLCSDVAFALKVLCSKMICFTCLAHGPNVLQLSLHKLIISKSRTMTAVLQTATARYAVSPSTSVNEVGSMDRNFIVNVWML</sequence>
<dbReference type="EMBL" id="JAJSOF020000003">
    <property type="protein sequence ID" value="KAJ4450545.1"/>
    <property type="molecule type" value="Genomic_DNA"/>
</dbReference>
<reference evidence="1 2" key="1">
    <citation type="journal article" date="2022" name="Allergy">
        <title>Genome assembly and annotation of Periplaneta americana reveal a comprehensive cockroach allergen profile.</title>
        <authorList>
            <person name="Wang L."/>
            <person name="Xiong Q."/>
            <person name="Saelim N."/>
            <person name="Wang L."/>
            <person name="Nong W."/>
            <person name="Wan A.T."/>
            <person name="Shi M."/>
            <person name="Liu X."/>
            <person name="Cao Q."/>
            <person name="Hui J.H.L."/>
            <person name="Sookrung N."/>
            <person name="Leung T.F."/>
            <person name="Tungtrongchitr A."/>
            <person name="Tsui S.K.W."/>
        </authorList>
    </citation>
    <scope>NUCLEOTIDE SEQUENCE [LARGE SCALE GENOMIC DNA]</scope>
    <source>
        <strain evidence="1">PWHHKU_190912</strain>
    </source>
</reference>
<feature type="non-terminal residue" evidence="1">
    <location>
        <position position="1"/>
    </location>
</feature>
<proteinExistence type="predicted"/>
<protein>
    <submittedName>
        <fullName evidence="1">Uncharacterized protein</fullName>
    </submittedName>
</protein>
<keyword evidence="2" id="KW-1185">Reference proteome</keyword>
<accession>A0ABQ8TY12</accession>
<evidence type="ECO:0000313" key="1">
    <source>
        <dbReference type="EMBL" id="KAJ4450545.1"/>
    </source>
</evidence>